<dbReference type="EMBL" id="PGCI01000056">
    <property type="protein sequence ID" value="PLW44602.1"/>
    <property type="molecule type" value="Genomic_DNA"/>
</dbReference>
<evidence type="ECO:0000313" key="9">
    <source>
        <dbReference type="Proteomes" id="UP000235392"/>
    </source>
</evidence>
<dbReference type="Proteomes" id="UP000235392">
    <property type="component" value="Unassembled WGS sequence"/>
</dbReference>
<dbReference type="PANTHER" id="PTHR34072:SF52">
    <property type="entry name" value="RIBONUCLEASE H"/>
    <property type="match status" value="1"/>
</dbReference>
<evidence type="ECO:0000259" key="7">
    <source>
        <dbReference type="Pfam" id="PF17917"/>
    </source>
</evidence>
<evidence type="ECO:0000256" key="6">
    <source>
        <dbReference type="ARBA" id="ARBA00022918"/>
    </source>
</evidence>
<keyword evidence="6" id="KW-0695">RNA-directed DNA polymerase</keyword>
<evidence type="ECO:0000256" key="3">
    <source>
        <dbReference type="ARBA" id="ARBA00022722"/>
    </source>
</evidence>
<evidence type="ECO:0000256" key="4">
    <source>
        <dbReference type="ARBA" id="ARBA00022759"/>
    </source>
</evidence>
<evidence type="ECO:0000256" key="1">
    <source>
        <dbReference type="ARBA" id="ARBA00022679"/>
    </source>
</evidence>
<dbReference type="InterPro" id="IPR043128">
    <property type="entry name" value="Rev_trsase/Diguanyl_cyclase"/>
</dbReference>
<dbReference type="GO" id="GO:0016787">
    <property type="term" value="F:hydrolase activity"/>
    <property type="evidence" value="ECO:0007669"/>
    <property type="project" value="UniProtKB-KW"/>
</dbReference>
<keyword evidence="4" id="KW-0255">Endonuclease</keyword>
<dbReference type="Gene3D" id="3.30.70.270">
    <property type="match status" value="1"/>
</dbReference>
<dbReference type="Pfam" id="PF17917">
    <property type="entry name" value="RT_RNaseH"/>
    <property type="match status" value="1"/>
</dbReference>
<dbReference type="GO" id="GO:0003964">
    <property type="term" value="F:RNA-directed DNA polymerase activity"/>
    <property type="evidence" value="ECO:0007669"/>
    <property type="project" value="UniProtKB-KW"/>
</dbReference>
<evidence type="ECO:0000313" key="8">
    <source>
        <dbReference type="EMBL" id="PLW44602.1"/>
    </source>
</evidence>
<dbReference type="GO" id="GO:0004519">
    <property type="term" value="F:endonuclease activity"/>
    <property type="evidence" value="ECO:0007669"/>
    <property type="project" value="UniProtKB-KW"/>
</dbReference>
<proteinExistence type="predicted"/>
<keyword evidence="3" id="KW-0540">Nuclease</keyword>
<name>A0A2N5V3L6_9BASI</name>
<keyword evidence="1" id="KW-0808">Transferase</keyword>
<dbReference type="InterPro" id="IPR043502">
    <property type="entry name" value="DNA/RNA_pol_sf"/>
</dbReference>
<dbReference type="PANTHER" id="PTHR34072">
    <property type="entry name" value="ENZYMATIC POLYPROTEIN-RELATED"/>
    <property type="match status" value="1"/>
</dbReference>
<comment type="caution">
    <text evidence="8">The sequence shown here is derived from an EMBL/GenBank/DDBJ whole genome shotgun (WGS) entry which is preliminary data.</text>
</comment>
<evidence type="ECO:0000256" key="2">
    <source>
        <dbReference type="ARBA" id="ARBA00022695"/>
    </source>
</evidence>
<accession>A0A2N5V3L6</accession>
<protein>
    <recommendedName>
        <fullName evidence="7">Reverse transcriptase RNase H-like domain-containing protein</fullName>
    </recommendedName>
</protein>
<feature type="domain" description="Reverse transcriptase RNase H-like" evidence="7">
    <location>
        <begin position="51"/>
        <end position="154"/>
    </location>
</feature>
<keyword evidence="5" id="KW-0378">Hydrolase</keyword>
<organism evidence="8 9">
    <name type="scientific">Puccinia coronata f. sp. avenae</name>
    <dbReference type="NCBI Taxonomy" id="200324"/>
    <lineage>
        <taxon>Eukaryota</taxon>
        <taxon>Fungi</taxon>
        <taxon>Dikarya</taxon>
        <taxon>Basidiomycota</taxon>
        <taxon>Pucciniomycotina</taxon>
        <taxon>Pucciniomycetes</taxon>
        <taxon>Pucciniales</taxon>
        <taxon>Pucciniaceae</taxon>
        <taxon>Puccinia</taxon>
    </lineage>
</organism>
<sequence>MESNKLDTFMDWPYPRNQKELGRFLGYLNFYRKFIKRFSSLAAPLTSLTKEKSRILHVNSSKYALSAVLSQHDASGTLRPVSFLSKKWTEKESSWQCHDQELGAIVQAFVEWRAWLIDTREPVEVFSDHANLKYFTSNQNLSDRQARGAAFLSLFNFVIKHIPGRLNPADPPTRCPNYVPPGASLDLEDPRIDVGEVAVPSVPSVVPDMSAKSQYPSFCAPSAKLKALLQAAYAAEPPDPEEVDDLEFRGGLWWIRDRVFVPLGLRP</sequence>
<reference evidence="8 9" key="1">
    <citation type="submission" date="2017-11" db="EMBL/GenBank/DDBJ databases">
        <title>De novo assembly and phasing of dikaryotic genomes from two isolates of Puccinia coronata f. sp. avenae, the causal agent of oat crown rust.</title>
        <authorList>
            <person name="Miller M.E."/>
            <person name="Zhang Y."/>
            <person name="Omidvar V."/>
            <person name="Sperschneider J."/>
            <person name="Schwessinger B."/>
            <person name="Raley C."/>
            <person name="Palmer J.M."/>
            <person name="Garnica D."/>
            <person name="Upadhyaya N."/>
            <person name="Rathjen J."/>
            <person name="Taylor J.M."/>
            <person name="Park R.F."/>
            <person name="Dodds P.N."/>
            <person name="Hirsch C.D."/>
            <person name="Kianian S.F."/>
            <person name="Figueroa M."/>
        </authorList>
    </citation>
    <scope>NUCLEOTIDE SEQUENCE [LARGE SCALE GENOMIC DNA]</scope>
    <source>
        <strain evidence="8">12SD80</strain>
    </source>
</reference>
<evidence type="ECO:0000256" key="5">
    <source>
        <dbReference type="ARBA" id="ARBA00022801"/>
    </source>
</evidence>
<keyword evidence="2" id="KW-0548">Nucleotidyltransferase</keyword>
<dbReference type="SUPFAM" id="SSF56672">
    <property type="entry name" value="DNA/RNA polymerases"/>
    <property type="match status" value="1"/>
</dbReference>
<dbReference type="CDD" id="cd09274">
    <property type="entry name" value="RNase_HI_RT_Ty3"/>
    <property type="match status" value="1"/>
</dbReference>
<dbReference type="InterPro" id="IPR041373">
    <property type="entry name" value="RT_RNaseH"/>
</dbReference>
<gene>
    <name evidence="8" type="ORF">PCASD_05159</name>
</gene>
<dbReference type="AlphaFoldDB" id="A0A2N5V3L6"/>